<dbReference type="Gene3D" id="6.10.250.3180">
    <property type="match status" value="1"/>
</dbReference>
<evidence type="ECO:0000256" key="1">
    <source>
        <dbReference type="ARBA" id="ARBA00004123"/>
    </source>
</evidence>
<accession>A0A6P7SRR0</accession>
<dbReference type="KEGG" id="osn:115215696"/>
<keyword evidence="2 3" id="KW-0539">Nucleus</keyword>
<dbReference type="InterPro" id="IPR010684">
    <property type="entry name" value="RNA_pol_II_trans_fac_SIII_A"/>
</dbReference>
<dbReference type="PROSITE" id="PS51319">
    <property type="entry name" value="TFIIS_N"/>
    <property type="match status" value="1"/>
</dbReference>
<keyword evidence="4" id="KW-1185">Reference proteome</keyword>
<dbReference type="SMART" id="SM00509">
    <property type="entry name" value="TFS2N"/>
    <property type="match status" value="1"/>
</dbReference>
<dbReference type="CDD" id="cd00183">
    <property type="entry name" value="TFIIS_I"/>
    <property type="match status" value="1"/>
</dbReference>
<dbReference type="PANTHER" id="PTHR15141">
    <property type="entry name" value="TRANSCRIPTION ELONGATION FACTOR B POLYPEPTIDE 3"/>
    <property type="match status" value="1"/>
</dbReference>
<dbReference type="Pfam" id="PF08711">
    <property type="entry name" value="Med26"/>
    <property type="match status" value="1"/>
</dbReference>
<organism evidence="4 5">
    <name type="scientific">Octopus sinensis</name>
    <name type="common">East Asian common octopus</name>
    <dbReference type="NCBI Taxonomy" id="2607531"/>
    <lineage>
        <taxon>Eukaryota</taxon>
        <taxon>Metazoa</taxon>
        <taxon>Spiralia</taxon>
        <taxon>Lophotrochozoa</taxon>
        <taxon>Mollusca</taxon>
        <taxon>Cephalopoda</taxon>
        <taxon>Coleoidea</taxon>
        <taxon>Octopodiformes</taxon>
        <taxon>Octopoda</taxon>
        <taxon>Incirrata</taxon>
        <taxon>Octopodidae</taxon>
        <taxon>Octopus</taxon>
    </lineage>
</organism>
<sequence>MADINAQQKLMKCRAYLEGNPTDVKLLYIFNKLLRFPVTIDILQSTGIGKAVNSFRKREGEIGEKARAVVTLWKSLVSKQENNLTDKRSVSSSSSPYNSTSTEQSGKTSSDDEKTTPCRTKRQSSPQSSPQPRSSTKECDKTSENIKERKKHQSSKSNSETSRSPEKKNKTVSDSSKEHHQSSKSKSESESKAKVKKSQNLKRKKKSAGDGLSFEDFMNYDDSAMKKKFKKKKHDKDDSSKSSKEKKELNSPKDSSKSHSSSSSLQLSKKSKEPKSSTSHVLHVPSASKELLPSESEILSSLPETQAHYHPWRLSDGNKVERKAVTNSGDDLDSVLIGIKSRTRECVYSGKKATLKELPTLFTACIQVLIENIDSLEYVGGIPFLILQPVLERCTVSQLYTLEDYNPHFLEDSDKLWKIHCQRDFRGYEPDEMESWREMYLRKFDEREAKLKVVKASISASMSKVTPERTVKMAFVEAPAKPPRDVRRKQLKHGTGTITKDALGPYRTYKPVVNNKLLASTAASHSSSSGPSSARIQVSQQHRSTKVIAPMMQKTMKMIKKMQRR</sequence>
<gene>
    <name evidence="5" type="primary">LOC115215696</name>
</gene>
<keyword evidence="5" id="KW-0251">Elongation factor</keyword>
<comment type="subcellular location">
    <subcellularLocation>
        <location evidence="1 3">Nucleus</location>
    </subcellularLocation>
</comment>
<dbReference type="Gene3D" id="1.20.930.10">
    <property type="entry name" value="Conserved domain common to transcription factors TFIIS, elongin A, CRSP70"/>
    <property type="match status" value="1"/>
</dbReference>
<dbReference type="RefSeq" id="XP_029640838.1">
    <property type="nucleotide sequence ID" value="XM_029784978.2"/>
</dbReference>
<dbReference type="GO" id="GO:0070449">
    <property type="term" value="C:elongin complex"/>
    <property type="evidence" value="ECO:0007669"/>
    <property type="project" value="InterPro"/>
</dbReference>
<keyword evidence="5" id="KW-0648">Protein biosynthesis</keyword>
<dbReference type="Proteomes" id="UP000515154">
    <property type="component" value="Linkage group LG9"/>
</dbReference>
<dbReference type="Pfam" id="PF06881">
    <property type="entry name" value="Elongin_A"/>
    <property type="match status" value="1"/>
</dbReference>
<dbReference type="GO" id="GO:0003746">
    <property type="term" value="F:translation elongation factor activity"/>
    <property type="evidence" value="ECO:0007669"/>
    <property type="project" value="UniProtKB-KW"/>
</dbReference>
<dbReference type="AlphaFoldDB" id="A0A6P7SRR0"/>
<reference evidence="5" key="1">
    <citation type="submission" date="2025-08" db="UniProtKB">
        <authorList>
            <consortium name="RefSeq"/>
        </authorList>
    </citation>
    <scope>IDENTIFICATION</scope>
</reference>
<dbReference type="PANTHER" id="PTHR15141:SF76">
    <property type="entry name" value="TRANSCRIPTION ELONGATION FACTOR B POLYPEPTIDE 3"/>
    <property type="match status" value="1"/>
</dbReference>
<proteinExistence type="predicted"/>
<dbReference type="InterPro" id="IPR035441">
    <property type="entry name" value="TFIIS/LEDGF_dom_sf"/>
</dbReference>
<protein>
    <submittedName>
        <fullName evidence="5">Transcription elongation factor B polypeptide 3</fullName>
    </submittedName>
</protein>
<evidence type="ECO:0000256" key="3">
    <source>
        <dbReference type="PROSITE-ProRule" id="PRU00649"/>
    </source>
</evidence>
<dbReference type="InterPro" id="IPR003617">
    <property type="entry name" value="TFIIS/CRSP70_N_sub"/>
</dbReference>
<evidence type="ECO:0000313" key="5">
    <source>
        <dbReference type="RefSeq" id="XP_029640838.1"/>
    </source>
</evidence>
<dbReference type="SUPFAM" id="SSF47676">
    <property type="entry name" value="Conserved domain common to transcription factors TFIIS, elongin A, CRSP70"/>
    <property type="match status" value="1"/>
</dbReference>
<dbReference type="GO" id="GO:0006368">
    <property type="term" value="P:transcription elongation by RNA polymerase II"/>
    <property type="evidence" value="ECO:0007669"/>
    <property type="project" value="InterPro"/>
</dbReference>
<dbReference type="InterPro" id="IPR017923">
    <property type="entry name" value="TFIIS_N"/>
</dbReference>
<evidence type="ECO:0000256" key="2">
    <source>
        <dbReference type="ARBA" id="ARBA00023242"/>
    </source>
</evidence>
<dbReference type="InterPro" id="IPR051870">
    <property type="entry name" value="Elongin-A_domain"/>
</dbReference>
<name>A0A6P7SRR0_9MOLL</name>
<evidence type="ECO:0000313" key="4">
    <source>
        <dbReference type="Proteomes" id="UP000515154"/>
    </source>
</evidence>